<feature type="transmembrane region" description="Helical" evidence="1">
    <location>
        <begin position="289"/>
        <end position="307"/>
    </location>
</feature>
<evidence type="ECO:0008006" key="4">
    <source>
        <dbReference type="Google" id="ProtNLM"/>
    </source>
</evidence>
<feature type="transmembrane region" description="Helical" evidence="1">
    <location>
        <begin position="327"/>
        <end position="352"/>
    </location>
</feature>
<feature type="transmembrane region" description="Helical" evidence="1">
    <location>
        <begin position="151"/>
        <end position="170"/>
    </location>
</feature>
<feature type="transmembrane region" description="Helical" evidence="1">
    <location>
        <begin position="7"/>
        <end position="27"/>
    </location>
</feature>
<reference evidence="2 3" key="1">
    <citation type="journal article" date="2015" name="Nature">
        <title>rRNA introns, odd ribosomes, and small enigmatic genomes across a large radiation of phyla.</title>
        <authorList>
            <person name="Brown C.T."/>
            <person name="Hug L.A."/>
            <person name="Thomas B.C."/>
            <person name="Sharon I."/>
            <person name="Castelle C.J."/>
            <person name="Singh A."/>
            <person name="Wilkins M.J."/>
            <person name="Williams K.H."/>
            <person name="Banfield J.F."/>
        </authorList>
    </citation>
    <scope>NUCLEOTIDE SEQUENCE [LARGE SCALE GENOMIC DNA]</scope>
</reference>
<dbReference type="EMBL" id="LBVP01000013">
    <property type="protein sequence ID" value="KKQ89465.1"/>
    <property type="molecule type" value="Genomic_DNA"/>
</dbReference>
<feature type="transmembrane region" description="Helical" evidence="1">
    <location>
        <begin position="228"/>
        <end position="246"/>
    </location>
</feature>
<feature type="transmembrane region" description="Helical" evidence="1">
    <location>
        <begin position="59"/>
        <end position="79"/>
    </location>
</feature>
<comment type="caution">
    <text evidence="2">The sequence shown here is derived from an EMBL/GenBank/DDBJ whole genome shotgun (WGS) entry which is preliminary data.</text>
</comment>
<protein>
    <recommendedName>
        <fullName evidence="4">Integral membrane protein</fullName>
    </recommendedName>
</protein>
<sequence length="404" mass="46942">MSKLEKILLTANIILYGFLAIFSYAYVDLNLTLSQNPQFLLFVRLMQQLGYYHRPQATLIYLMLIIFAFSFFIFHLWLFYKSRIKLKYLAISTLTNTVILIFAYPFLSSDLFNYIFDAKIIVNYHASPYSYRPLDFPNDEWLRFMRWVHRLSPYGPLWLGMSIIPAFLGFGKFILNFLTFKIFIAIFHLINTYLIWKILNRVNIKTATFGTAFYALNPLFLIEGVANAHNDIVVATLMLASVYFIAVGKSLWAYLLLFSGTLVKYIPILNLPWLMWATISKKKKSIDQLILLNLVTMAVFTYLYSSFKITVPFVSSGATQIQFQPWYLFWTLPFVALLPSFSLIILSIGLSIGASLRYLPYLFYGDWSQPMTISFMQSMLLISLMIALLFIVFINLLKPFSTKK</sequence>
<evidence type="ECO:0000313" key="2">
    <source>
        <dbReference type="EMBL" id="KKQ89465.1"/>
    </source>
</evidence>
<feature type="transmembrane region" description="Helical" evidence="1">
    <location>
        <begin position="177"/>
        <end position="196"/>
    </location>
</feature>
<evidence type="ECO:0000256" key="1">
    <source>
        <dbReference type="SAM" id="Phobius"/>
    </source>
</evidence>
<accession>A0A0G0LNB8</accession>
<feature type="transmembrane region" description="Helical" evidence="1">
    <location>
        <begin position="373"/>
        <end position="397"/>
    </location>
</feature>
<gene>
    <name evidence="2" type="ORF">UT12_C0013G0008</name>
</gene>
<evidence type="ECO:0000313" key="3">
    <source>
        <dbReference type="Proteomes" id="UP000034893"/>
    </source>
</evidence>
<name>A0A0G0LNB8_9BACT</name>
<proteinExistence type="predicted"/>
<keyword evidence="1" id="KW-0812">Transmembrane</keyword>
<keyword evidence="1" id="KW-1133">Transmembrane helix</keyword>
<dbReference type="Pfam" id="PF26314">
    <property type="entry name" value="MptA_B_family"/>
    <property type="match status" value="1"/>
</dbReference>
<dbReference type="Proteomes" id="UP000034893">
    <property type="component" value="Unassembled WGS sequence"/>
</dbReference>
<feature type="transmembrane region" description="Helical" evidence="1">
    <location>
        <begin position="86"/>
        <end position="107"/>
    </location>
</feature>
<dbReference type="AlphaFoldDB" id="A0A0G0LNB8"/>
<feature type="transmembrane region" description="Helical" evidence="1">
    <location>
        <begin position="252"/>
        <end position="277"/>
    </location>
</feature>
<organism evidence="2 3">
    <name type="scientific">Candidatus Curtissbacteria bacterium GW2011_GWC2_38_9</name>
    <dbReference type="NCBI Taxonomy" id="1618414"/>
    <lineage>
        <taxon>Bacteria</taxon>
        <taxon>Candidatus Curtissiibacteriota</taxon>
    </lineage>
</organism>
<keyword evidence="1" id="KW-0472">Membrane</keyword>